<sequence>MLISKLVDVDAHFLLRVEMVVVSIEAQNGEEQRTLTILPHRKQCYVEVYCNIAKADGTSTVLAIGTGQKEAGTAQIHLSLFDKEKANKCIEQNIHVKIFDENKEKNINFNSSEFFNASEQITIDLTKLN</sequence>
<proteinExistence type="predicted"/>
<accession>A0ABD2M2J5</accession>
<dbReference type="EMBL" id="JBICBT010000178">
    <property type="protein sequence ID" value="KAL3121740.1"/>
    <property type="molecule type" value="Genomic_DNA"/>
</dbReference>
<dbReference type="EMBL" id="JBICBT010000178">
    <property type="protein sequence ID" value="KAL3121747.1"/>
    <property type="molecule type" value="Genomic_DNA"/>
</dbReference>
<dbReference type="AlphaFoldDB" id="A0ABD2M2J5"/>
<keyword evidence="3" id="KW-1185">Reference proteome</keyword>
<evidence type="ECO:0000313" key="1">
    <source>
        <dbReference type="EMBL" id="KAL3121740.1"/>
    </source>
</evidence>
<comment type="caution">
    <text evidence="1">The sequence shown here is derived from an EMBL/GenBank/DDBJ whole genome shotgun (WGS) entry which is preliminary data.</text>
</comment>
<protein>
    <submittedName>
        <fullName evidence="1">Uncharacterized protein</fullName>
    </submittedName>
</protein>
<organism evidence="1 3">
    <name type="scientific">Heterodera trifolii</name>
    <dbReference type="NCBI Taxonomy" id="157864"/>
    <lineage>
        <taxon>Eukaryota</taxon>
        <taxon>Metazoa</taxon>
        <taxon>Ecdysozoa</taxon>
        <taxon>Nematoda</taxon>
        <taxon>Chromadorea</taxon>
        <taxon>Rhabditida</taxon>
        <taxon>Tylenchina</taxon>
        <taxon>Tylenchomorpha</taxon>
        <taxon>Tylenchoidea</taxon>
        <taxon>Heteroderidae</taxon>
        <taxon>Heteroderinae</taxon>
        <taxon>Heterodera</taxon>
    </lineage>
</organism>
<gene>
    <name evidence="1" type="ORF">niasHT_003531</name>
    <name evidence="2" type="ORF">niasHT_003538</name>
</gene>
<reference evidence="1 3" key="1">
    <citation type="submission" date="2024-10" db="EMBL/GenBank/DDBJ databases">
        <authorList>
            <person name="Kim D."/>
        </authorList>
    </citation>
    <scope>NUCLEOTIDE SEQUENCE [LARGE SCALE GENOMIC DNA]</scope>
    <source>
        <strain evidence="1">BH-2024</strain>
    </source>
</reference>
<evidence type="ECO:0000313" key="2">
    <source>
        <dbReference type="EMBL" id="KAL3121747.1"/>
    </source>
</evidence>
<name>A0ABD2M2J5_9BILA</name>
<evidence type="ECO:0000313" key="3">
    <source>
        <dbReference type="Proteomes" id="UP001620626"/>
    </source>
</evidence>
<dbReference type="Proteomes" id="UP001620626">
    <property type="component" value="Unassembled WGS sequence"/>
</dbReference>